<reference evidence="2" key="2">
    <citation type="submission" date="2015-01" db="EMBL/GenBank/DDBJ databases">
        <title>Evolutionary Origins and Diversification of the Mycorrhizal Mutualists.</title>
        <authorList>
            <consortium name="DOE Joint Genome Institute"/>
            <consortium name="Mycorrhizal Genomics Consortium"/>
            <person name="Kohler A."/>
            <person name="Kuo A."/>
            <person name="Nagy L.G."/>
            <person name="Floudas D."/>
            <person name="Copeland A."/>
            <person name="Barry K.W."/>
            <person name="Cichocki N."/>
            <person name="Veneault-Fourrey C."/>
            <person name="LaButti K."/>
            <person name="Lindquist E.A."/>
            <person name="Lipzen A."/>
            <person name="Lundell T."/>
            <person name="Morin E."/>
            <person name="Murat C."/>
            <person name="Riley R."/>
            <person name="Ohm R."/>
            <person name="Sun H."/>
            <person name="Tunlid A."/>
            <person name="Henrissat B."/>
            <person name="Grigoriev I.V."/>
            <person name="Hibbett D.S."/>
            <person name="Martin F."/>
        </authorList>
    </citation>
    <scope>NUCLEOTIDE SEQUENCE [LARGE SCALE GENOMIC DNA]</scope>
    <source>
        <strain evidence="2">MUT 4182</strain>
    </source>
</reference>
<name>A0A0C3QF05_9AGAM</name>
<dbReference type="AlphaFoldDB" id="A0A0C3QF05"/>
<gene>
    <name evidence="1" type="ORF">M407DRAFT_244678</name>
</gene>
<reference evidence="1 2" key="1">
    <citation type="submission" date="2014-04" db="EMBL/GenBank/DDBJ databases">
        <authorList>
            <consortium name="DOE Joint Genome Institute"/>
            <person name="Kuo A."/>
            <person name="Girlanda M."/>
            <person name="Perotto S."/>
            <person name="Kohler A."/>
            <person name="Nagy L.G."/>
            <person name="Floudas D."/>
            <person name="Copeland A."/>
            <person name="Barry K.W."/>
            <person name="Cichocki N."/>
            <person name="Veneault-Fourrey C."/>
            <person name="LaButti K."/>
            <person name="Lindquist E.A."/>
            <person name="Lipzen A."/>
            <person name="Lundell T."/>
            <person name="Morin E."/>
            <person name="Murat C."/>
            <person name="Sun H."/>
            <person name="Tunlid A."/>
            <person name="Henrissat B."/>
            <person name="Grigoriev I.V."/>
            <person name="Hibbett D.S."/>
            <person name="Martin F."/>
            <person name="Nordberg H.P."/>
            <person name="Cantor M.N."/>
            <person name="Hua S.X."/>
        </authorList>
    </citation>
    <scope>NUCLEOTIDE SEQUENCE [LARGE SCALE GENOMIC DNA]</scope>
    <source>
        <strain evidence="1 2">MUT 4182</strain>
    </source>
</reference>
<dbReference type="EMBL" id="KN823077">
    <property type="protein sequence ID" value="KIO23734.1"/>
    <property type="molecule type" value="Genomic_DNA"/>
</dbReference>
<evidence type="ECO:0000313" key="2">
    <source>
        <dbReference type="Proteomes" id="UP000054248"/>
    </source>
</evidence>
<proteinExistence type="predicted"/>
<sequence>MANYFSVAVAPIRIAFWSQLQVLSVGKFVLLDDCPTITQTRSFGERKISNFLLVEFSRSGRCLVGSQG</sequence>
<evidence type="ECO:0000313" key="1">
    <source>
        <dbReference type="EMBL" id="KIO23734.1"/>
    </source>
</evidence>
<accession>A0A0C3QF05</accession>
<organism evidence="1 2">
    <name type="scientific">Tulasnella calospora MUT 4182</name>
    <dbReference type="NCBI Taxonomy" id="1051891"/>
    <lineage>
        <taxon>Eukaryota</taxon>
        <taxon>Fungi</taxon>
        <taxon>Dikarya</taxon>
        <taxon>Basidiomycota</taxon>
        <taxon>Agaricomycotina</taxon>
        <taxon>Agaricomycetes</taxon>
        <taxon>Cantharellales</taxon>
        <taxon>Tulasnellaceae</taxon>
        <taxon>Tulasnella</taxon>
    </lineage>
</organism>
<dbReference type="Proteomes" id="UP000054248">
    <property type="component" value="Unassembled WGS sequence"/>
</dbReference>
<protein>
    <submittedName>
        <fullName evidence="1">Uncharacterized protein</fullName>
    </submittedName>
</protein>
<dbReference type="HOGENOM" id="CLU_2795808_0_0_1"/>
<keyword evidence="2" id="KW-1185">Reference proteome</keyword>